<keyword evidence="2" id="KW-0597">Phosphoprotein</keyword>
<dbReference type="Proteomes" id="UP001519294">
    <property type="component" value="Unassembled WGS sequence"/>
</dbReference>
<proteinExistence type="inferred from homology"/>
<protein>
    <recommendedName>
        <fullName evidence="4">Anti-sigma factor antagonist</fullName>
    </recommendedName>
</protein>
<dbReference type="PANTHER" id="PTHR33495">
    <property type="entry name" value="ANTI-SIGMA FACTOR ANTAGONIST TM_1081-RELATED-RELATED"/>
    <property type="match status" value="1"/>
</dbReference>
<dbReference type="PROSITE" id="PS50801">
    <property type="entry name" value="STAS"/>
    <property type="match status" value="1"/>
</dbReference>
<dbReference type="Pfam" id="PF01740">
    <property type="entry name" value="STAS"/>
    <property type="match status" value="1"/>
</dbReference>
<organism evidence="6 7">
    <name type="scientific">Virgibacillus alimentarius</name>
    <dbReference type="NCBI Taxonomy" id="698769"/>
    <lineage>
        <taxon>Bacteria</taxon>
        <taxon>Bacillati</taxon>
        <taxon>Bacillota</taxon>
        <taxon>Bacilli</taxon>
        <taxon>Bacillales</taxon>
        <taxon>Bacillaceae</taxon>
        <taxon>Virgibacillus</taxon>
    </lineage>
</organism>
<reference evidence="6 7" key="1">
    <citation type="submission" date="2021-03" db="EMBL/GenBank/DDBJ databases">
        <title>Genomic Encyclopedia of Type Strains, Phase IV (KMG-IV): sequencing the most valuable type-strain genomes for metagenomic binning, comparative biology and taxonomic classification.</title>
        <authorList>
            <person name="Goeker M."/>
        </authorList>
    </citation>
    <scope>NUCLEOTIDE SEQUENCE [LARGE SCALE GENOMIC DNA]</scope>
    <source>
        <strain evidence="6 7">DSM 25790</strain>
    </source>
</reference>
<dbReference type="SUPFAM" id="SSF52091">
    <property type="entry name" value="SpoIIaa-like"/>
    <property type="match status" value="1"/>
</dbReference>
<sequence>MNLDINVTNLNDKSTCAVAGEIDIYTAPKLKEAILPLTKQKGQLVEVDLENVSYMDSTGLGVFISALKSTKENDSQLKLVNLQDRVLRLFNITGLNEIMDLNSTIHGGK</sequence>
<evidence type="ECO:0000313" key="6">
    <source>
        <dbReference type="EMBL" id="MBP2258317.1"/>
    </source>
</evidence>
<evidence type="ECO:0000256" key="3">
    <source>
        <dbReference type="ARBA" id="ARBA00024670"/>
    </source>
</evidence>
<dbReference type="PANTHER" id="PTHR33495:SF9">
    <property type="entry name" value="ANTI-SIGMA-B FACTOR ANTAGONIST"/>
    <property type="match status" value="1"/>
</dbReference>
<dbReference type="EMBL" id="JAGIKX010000023">
    <property type="protein sequence ID" value="MBP2258317.1"/>
    <property type="molecule type" value="Genomic_DNA"/>
</dbReference>
<accession>A0ABS4SAF5</accession>
<evidence type="ECO:0000256" key="1">
    <source>
        <dbReference type="ARBA" id="ARBA00009013"/>
    </source>
</evidence>
<comment type="similarity">
    <text evidence="1 4">Belongs to the anti-sigma-factor antagonist family.</text>
</comment>
<evidence type="ECO:0000259" key="5">
    <source>
        <dbReference type="PROSITE" id="PS50801"/>
    </source>
</evidence>
<dbReference type="Gene3D" id="3.30.750.24">
    <property type="entry name" value="STAS domain"/>
    <property type="match status" value="1"/>
</dbReference>
<dbReference type="InterPro" id="IPR002645">
    <property type="entry name" value="STAS_dom"/>
</dbReference>
<name>A0ABS4SAF5_9BACI</name>
<gene>
    <name evidence="6" type="ORF">J2Z81_002288</name>
</gene>
<dbReference type="CDD" id="cd07043">
    <property type="entry name" value="STAS_anti-anti-sigma_factors"/>
    <property type="match status" value="1"/>
</dbReference>
<keyword evidence="7" id="KW-1185">Reference proteome</keyword>
<evidence type="ECO:0000256" key="4">
    <source>
        <dbReference type="RuleBase" id="RU003749"/>
    </source>
</evidence>
<dbReference type="NCBIfam" id="TIGR00377">
    <property type="entry name" value="ant_ant_sig"/>
    <property type="match status" value="1"/>
</dbReference>
<comment type="caution">
    <text evidence="6">The sequence shown here is derived from an EMBL/GenBank/DDBJ whole genome shotgun (WGS) entry which is preliminary data.</text>
</comment>
<dbReference type="InterPro" id="IPR003658">
    <property type="entry name" value="Anti-sigma_ant"/>
</dbReference>
<dbReference type="InterPro" id="IPR036513">
    <property type="entry name" value="STAS_dom_sf"/>
</dbReference>
<feature type="domain" description="STAS" evidence="5">
    <location>
        <begin position="3"/>
        <end position="109"/>
    </location>
</feature>
<evidence type="ECO:0000256" key="2">
    <source>
        <dbReference type="ARBA" id="ARBA00022553"/>
    </source>
</evidence>
<comment type="function">
    <text evidence="3">Positive regulator of sigma-B activity. Non-phosphorylated RsbV binds to RsbW, preventing its association with sigma-B. When phosphorylated, releases RsbW, which is then free to complex with and inactivate sigma-B.</text>
</comment>
<dbReference type="RefSeq" id="WP_029267258.1">
    <property type="nucleotide sequence ID" value="NZ_JAGIKX010000023.1"/>
</dbReference>
<evidence type="ECO:0000313" key="7">
    <source>
        <dbReference type="Proteomes" id="UP001519294"/>
    </source>
</evidence>